<dbReference type="InterPro" id="IPR027417">
    <property type="entry name" value="P-loop_NTPase"/>
</dbReference>
<evidence type="ECO:0000256" key="3">
    <source>
        <dbReference type="ARBA" id="ARBA00022821"/>
    </source>
</evidence>
<evidence type="ECO:0000313" key="9">
    <source>
        <dbReference type="Proteomes" id="UP001358586"/>
    </source>
</evidence>
<dbReference type="Gene3D" id="3.40.50.300">
    <property type="entry name" value="P-loop containing nucleotide triphosphate hydrolases"/>
    <property type="match status" value="1"/>
</dbReference>
<name>A0ABR0NJA0_GOSAR</name>
<dbReference type="Pfam" id="PF00931">
    <property type="entry name" value="NB-ARC"/>
    <property type="match status" value="1"/>
</dbReference>
<keyword evidence="9" id="KW-1185">Reference proteome</keyword>
<evidence type="ECO:0000256" key="1">
    <source>
        <dbReference type="ARBA" id="ARBA00022614"/>
    </source>
</evidence>
<dbReference type="Gene3D" id="3.80.10.10">
    <property type="entry name" value="Ribonuclease Inhibitor"/>
    <property type="match status" value="1"/>
</dbReference>
<keyword evidence="2" id="KW-0677">Repeat</keyword>
<feature type="domain" description="R13L1/DRL21-like LRR repeat region" evidence="7">
    <location>
        <begin position="670"/>
        <end position="795"/>
    </location>
</feature>
<feature type="coiled-coil region" evidence="4">
    <location>
        <begin position="40"/>
        <end position="67"/>
    </location>
</feature>
<dbReference type="Proteomes" id="UP001358586">
    <property type="component" value="Chromosome 10"/>
</dbReference>
<dbReference type="PRINTS" id="PR00364">
    <property type="entry name" value="DISEASERSIST"/>
</dbReference>
<gene>
    <name evidence="8" type="ORF">PVK06_036162</name>
</gene>
<evidence type="ECO:0000259" key="6">
    <source>
        <dbReference type="Pfam" id="PF23559"/>
    </source>
</evidence>
<evidence type="ECO:0000313" key="8">
    <source>
        <dbReference type="EMBL" id="KAK5794909.1"/>
    </source>
</evidence>
<evidence type="ECO:0008006" key="10">
    <source>
        <dbReference type="Google" id="ProtNLM"/>
    </source>
</evidence>
<dbReference type="Pfam" id="PF23559">
    <property type="entry name" value="WHD_DRP"/>
    <property type="match status" value="1"/>
</dbReference>
<accession>A0ABR0NJA0</accession>
<sequence length="830" mass="95302">MATKLFLEALSAIKEVIVSKLVDFSLEKLASSELLQFATEKKVLEEIQNLEKELKQIRRVLDDAEERQIKSSWRNLMMECRGSSSKRSRLNIPSSFNDVLFNRDIMSKIRDLTAKLKDLEPQRSKLELRMTDCKRPTRLEERLQPTSLEIENHVYGRDKDKQTILDLLLKSDDKRNFVIPIVGMGGIGKTTLAQLVYNDASIQHHFHLKAWACVSDYFDILRITKEIFQSITSVSCNDNDLNIVQEKLQKELSGKKFLIVLDDVWNENYHYWTILQSPFKTRTQGSKIIVTTRNHGVSSIMGALYAHSLDLLSADDCLSVFAQHALGARDFEGHPSLKEVAEKIVRKCNGLPLAAKTLGGLLRTNIELHAWEDIFESEIWKLSKDQSSIIPALQVSYHHLPLHLKRCFMYCAIIPKDYEFEKEEIILLWRAQRFLQEVPDKQCIHDLGHKYFNDLVLRSLLQVCVNNKSRFVMHDLINDLAQSVAGEVCFKIEDSQLISKHARHLSYIAQEYDGTKKFEGIYEAQHLRTFLPLRLSSGFLPYYLINHVLTNLLPNLRCLRALSLEGYQITILPEFVGDLKLLRYLNFSHNAVIKCLAESVSSLYNLETFLLKGCDNLEKLPSEMEKLVNLCYLDITGADKLEGMASNFSMLTNLQKLPIFVLNKEKGHKIRELMNLSNLRGKLCILGLQNIIEPLDALMARLSDKSRLENLEFQWSEDFVNRREEVKKKVLDGLQPSKKLMELSIKFYCGEMLANWVGDSSFNCLQSLCLDGCINLLSLPSIGKLPLLKKVRIQGLRSVRTVGVEFFGDTTNTFSSLKILKFVDMLNWEK</sequence>
<evidence type="ECO:0000256" key="2">
    <source>
        <dbReference type="ARBA" id="ARBA00022737"/>
    </source>
</evidence>
<keyword evidence="3" id="KW-0611">Plant defense</keyword>
<organism evidence="8 9">
    <name type="scientific">Gossypium arboreum</name>
    <name type="common">Tree cotton</name>
    <name type="synonym">Gossypium nanking</name>
    <dbReference type="NCBI Taxonomy" id="29729"/>
    <lineage>
        <taxon>Eukaryota</taxon>
        <taxon>Viridiplantae</taxon>
        <taxon>Streptophyta</taxon>
        <taxon>Embryophyta</taxon>
        <taxon>Tracheophyta</taxon>
        <taxon>Spermatophyta</taxon>
        <taxon>Magnoliopsida</taxon>
        <taxon>eudicotyledons</taxon>
        <taxon>Gunneridae</taxon>
        <taxon>Pentapetalae</taxon>
        <taxon>rosids</taxon>
        <taxon>malvids</taxon>
        <taxon>Malvales</taxon>
        <taxon>Malvaceae</taxon>
        <taxon>Malvoideae</taxon>
        <taxon>Gossypium</taxon>
    </lineage>
</organism>
<dbReference type="InterPro" id="IPR036388">
    <property type="entry name" value="WH-like_DNA-bd_sf"/>
</dbReference>
<keyword evidence="1" id="KW-0433">Leucine-rich repeat</keyword>
<evidence type="ECO:0000259" key="5">
    <source>
        <dbReference type="Pfam" id="PF00931"/>
    </source>
</evidence>
<feature type="domain" description="NB-ARC" evidence="5">
    <location>
        <begin position="158"/>
        <end position="326"/>
    </location>
</feature>
<dbReference type="InterPro" id="IPR056789">
    <property type="entry name" value="LRR_R13L1-DRL21"/>
</dbReference>
<dbReference type="InterPro" id="IPR042197">
    <property type="entry name" value="Apaf_helical"/>
</dbReference>
<dbReference type="Gene3D" id="1.10.8.430">
    <property type="entry name" value="Helical domain of apoptotic protease-activating factors"/>
    <property type="match status" value="1"/>
</dbReference>
<proteinExistence type="predicted"/>
<evidence type="ECO:0000256" key="4">
    <source>
        <dbReference type="SAM" id="Coils"/>
    </source>
</evidence>
<comment type="caution">
    <text evidence="8">The sequence shown here is derived from an EMBL/GenBank/DDBJ whole genome shotgun (WGS) entry which is preliminary data.</text>
</comment>
<reference evidence="8 9" key="1">
    <citation type="submission" date="2023-03" db="EMBL/GenBank/DDBJ databases">
        <title>WGS of Gossypium arboreum.</title>
        <authorList>
            <person name="Yu D."/>
        </authorList>
    </citation>
    <scope>NUCLEOTIDE SEQUENCE [LARGE SCALE GENOMIC DNA]</scope>
    <source>
        <tissue evidence="8">Leaf</tissue>
    </source>
</reference>
<dbReference type="InterPro" id="IPR002182">
    <property type="entry name" value="NB-ARC"/>
</dbReference>
<dbReference type="SUPFAM" id="SSF52540">
    <property type="entry name" value="P-loop containing nucleoside triphosphate hydrolases"/>
    <property type="match status" value="1"/>
</dbReference>
<keyword evidence="4" id="KW-0175">Coiled coil</keyword>
<dbReference type="InterPro" id="IPR032675">
    <property type="entry name" value="LRR_dom_sf"/>
</dbReference>
<dbReference type="PANTHER" id="PTHR36766:SF51">
    <property type="entry name" value="DISEASE RESISTANCE RPP13-LIKE PROTEIN 1"/>
    <property type="match status" value="1"/>
</dbReference>
<dbReference type="SUPFAM" id="SSF52058">
    <property type="entry name" value="L domain-like"/>
    <property type="match status" value="1"/>
</dbReference>
<protein>
    <recommendedName>
        <fullName evidence="10">Disease resistance RPP13-like protein 1</fullName>
    </recommendedName>
</protein>
<feature type="domain" description="Disease resistance protein winged helix" evidence="6">
    <location>
        <begin position="413"/>
        <end position="481"/>
    </location>
</feature>
<dbReference type="InterPro" id="IPR058922">
    <property type="entry name" value="WHD_DRP"/>
</dbReference>
<dbReference type="PANTHER" id="PTHR36766">
    <property type="entry name" value="PLANT BROAD-SPECTRUM MILDEW RESISTANCE PROTEIN RPW8"/>
    <property type="match status" value="1"/>
</dbReference>
<dbReference type="Pfam" id="PF25019">
    <property type="entry name" value="LRR_R13L1-DRL21"/>
    <property type="match status" value="1"/>
</dbReference>
<dbReference type="EMBL" id="JARKNE010000010">
    <property type="protein sequence ID" value="KAK5794909.1"/>
    <property type="molecule type" value="Genomic_DNA"/>
</dbReference>
<dbReference type="Gene3D" id="1.10.10.10">
    <property type="entry name" value="Winged helix-like DNA-binding domain superfamily/Winged helix DNA-binding domain"/>
    <property type="match status" value="1"/>
</dbReference>
<evidence type="ECO:0000259" key="7">
    <source>
        <dbReference type="Pfam" id="PF25019"/>
    </source>
</evidence>